<dbReference type="Pfam" id="PF01590">
    <property type="entry name" value="GAF"/>
    <property type="match status" value="1"/>
</dbReference>
<dbReference type="AlphaFoldDB" id="A0A0U3H1S0"/>
<gene>
    <name evidence="2" type="ORF">AT705_20205</name>
</gene>
<protein>
    <recommendedName>
        <fullName evidence="1">GAF domain-containing protein</fullName>
    </recommendedName>
</protein>
<name>A0A0U3H1S0_9GAMM</name>
<evidence type="ECO:0000313" key="2">
    <source>
        <dbReference type="EMBL" id="ALU45283.1"/>
    </source>
</evidence>
<dbReference type="Proteomes" id="UP000069015">
    <property type="component" value="Chromosome 2"/>
</dbReference>
<dbReference type="InterPro" id="IPR003018">
    <property type="entry name" value="GAF"/>
</dbReference>
<dbReference type="KEGG" id="prr:AT705_20205"/>
<organism evidence="2 3">
    <name type="scientific">Pseudoalteromonas rubra</name>
    <dbReference type="NCBI Taxonomy" id="43658"/>
    <lineage>
        <taxon>Bacteria</taxon>
        <taxon>Pseudomonadati</taxon>
        <taxon>Pseudomonadota</taxon>
        <taxon>Gammaproteobacteria</taxon>
        <taxon>Alteromonadales</taxon>
        <taxon>Pseudoalteromonadaceae</taxon>
        <taxon>Pseudoalteromonas</taxon>
    </lineage>
</organism>
<evidence type="ECO:0000313" key="3">
    <source>
        <dbReference type="Proteomes" id="UP000069015"/>
    </source>
</evidence>
<reference evidence="2 3" key="1">
    <citation type="submission" date="2015-12" db="EMBL/GenBank/DDBJ databases">
        <title>Complete genome sequence of Pseudoalteromonas rubra SCSIO 6842, harboring a conjugative plasmid.</title>
        <authorList>
            <person name="Li B."/>
            <person name="Wang X."/>
        </authorList>
    </citation>
    <scope>NUCLEOTIDE SEQUENCE [LARGE SCALE GENOMIC DNA]</scope>
    <source>
        <strain evidence="2 3">SCSIO 6842</strain>
    </source>
</reference>
<dbReference type="PANTHER" id="PTHR43102:SF2">
    <property type="entry name" value="GAF DOMAIN-CONTAINING PROTEIN"/>
    <property type="match status" value="1"/>
</dbReference>
<sequence length="106" mass="11852">MARAHARPKRTSLILSELPLHCEGLAFQSARTIVLREKLAFDNPLVTGELSIRFYVGCPLKHPNVCQVGTLCLIDFEPRELNEFDASILAQVAADVVERLIKLSHE</sequence>
<dbReference type="EMBL" id="CP013612">
    <property type="protein sequence ID" value="ALU45283.1"/>
    <property type="molecule type" value="Genomic_DNA"/>
</dbReference>
<dbReference type="SUPFAM" id="SSF55781">
    <property type="entry name" value="GAF domain-like"/>
    <property type="match status" value="1"/>
</dbReference>
<proteinExistence type="predicted"/>
<dbReference type="PANTHER" id="PTHR43102">
    <property type="entry name" value="SLR1143 PROTEIN"/>
    <property type="match status" value="1"/>
</dbReference>
<evidence type="ECO:0000259" key="1">
    <source>
        <dbReference type="Pfam" id="PF01590"/>
    </source>
</evidence>
<feature type="domain" description="GAF" evidence="1">
    <location>
        <begin position="24"/>
        <end position="96"/>
    </location>
</feature>
<accession>A0A0U3H1S0</accession>